<dbReference type="SUPFAM" id="SSF52172">
    <property type="entry name" value="CheY-like"/>
    <property type="match status" value="1"/>
</dbReference>
<feature type="modified residue" description="4-aspartylphosphate" evidence="2">
    <location>
        <position position="62"/>
    </location>
</feature>
<dbReference type="PANTHER" id="PTHR44591:SF3">
    <property type="entry name" value="RESPONSE REGULATORY DOMAIN-CONTAINING PROTEIN"/>
    <property type="match status" value="1"/>
</dbReference>
<sequence length="138" mass="15867">MIDPTFAHVLVVEDRDDTFFVVQDLLIAEVGVRSCVRCRDGRSLITMLDAPTSGLFDLILYDIKRPLRAAFAQLPILRVHPKLIGTRIIALTANIMIDDVERTRNAGFDGFIGIPINQDRFPNQIWRILHDEWVWEPR</sequence>
<evidence type="ECO:0000259" key="3">
    <source>
        <dbReference type="PROSITE" id="PS50110"/>
    </source>
</evidence>
<gene>
    <name evidence="4" type="ORF">SE18_02665</name>
</gene>
<keyword evidence="5" id="KW-1185">Reference proteome</keyword>
<dbReference type="InterPro" id="IPR011006">
    <property type="entry name" value="CheY-like_superfamily"/>
</dbReference>
<feature type="domain" description="Response regulatory" evidence="3">
    <location>
        <begin position="8"/>
        <end position="129"/>
    </location>
</feature>
<name>A0A0N8GT79_9CHLR</name>
<reference evidence="4 5" key="1">
    <citation type="submission" date="2015-07" db="EMBL/GenBank/DDBJ databases">
        <title>Whole genome sequence of Herpetosiphon geysericola DSM 7119.</title>
        <authorList>
            <person name="Hemp J."/>
            <person name="Ward L.M."/>
            <person name="Pace L.A."/>
            <person name="Fischer W.W."/>
        </authorList>
    </citation>
    <scope>NUCLEOTIDE SEQUENCE [LARGE SCALE GENOMIC DNA]</scope>
    <source>
        <strain evidence="4 5">DSM 7119</strain>
    </source>
</reference>
<evidence type="ECO:0000313" key="4">
    <source>
        <dbReference type="EMBL" id="KPL91346.1"/>
    </source>
</evidence>
<dbReference type="RefSeq" id="WP_054532872.1">
    <property type="nucleotide sequence ID" value="NZ_LGKP01000006.1"/>
</dbReference>
<dbReference type="Proteomes" id="UP000050277">
    <property type="component" value="Unassembled WGS sequence"/>
</dbReference>
<accession>A0A0N8GT79</accession>
<dbReference type="PROSITE" id="PS50110">
    <property type="entry name" value="RESPONSE_REGULATORY"/>
    <property type="match status" value="1"/>
</dbReference>
<evidence type="ECO:0000256" key="1">
    <source>
        <dbReference type="ARBA" id="ARBA00022553"/>
    </source>
</evidence>
<dbReference type="GO" id="GO:0000160">
    <property type="term" value="P:phosphorelay signal transduction system"/>
    <property type="evidence" value="ECO:0007669"/>
    <property type="project" value="InterPro"/>
</dbReference>
<evidence type="ECO:0000313" key="5">
    <source>
        <dbReference type="Proteomes" id="UP000050277"/>
    </source>
</evidence>
<protein>
    <recommendedName>
        <fullName evidence="3">Response regulatory domain-containing protein</fullName>
    </recommendedName>
</protein>
<dbReference type="InterPro" id="IPR001789">
    <property type="entry name" value="Sig_transdc_resp-reg_receiver"/>
</dbReference>
<dbReference type="AlphaFoldDB" id="A0A0N8GT79"/>
<dbReference type="Pfam" id="PF00072">
    <property type="entry name" value="Response_reg"/>
    <property type="match status" value="1"/>
</dbReference>
<keyword evidence="1 2" id="KW-0597">Phosphoprotein</keyword>
<dbReference type="STRING" id="70996.SE18_02665"/>
<dbReference type="Gene3D" id="3.40.50.2300">
    <property type="match status" value="1"/>
</dbReference>
<dbReference type="InterPro" id="IPR050595">
    <property type="entry name" value="Bact_response_regulator"/>
</dbReference>
<organism evidence="4 5">
    <name type="scientific">Herpetosiphon geysericola</name>
    <dbReference type="NCBI Taxonomy" id="70996"/>
    <lineage>
        <taxon>Bacteria</taxon>
        <taxon>Bacillati</taxon>
        <taxon>Chloroflexota</taxon>
        <taxon>Chloroflexia</taxon>
        <taxon>Herpetosiphonales</taxon>
        <taxon>Herpetosiphonaceae</taxon>
        <taxon>Herpetosiphon</taxon>
    </lineage>
</organism>
<evidence type="ECO:0000256" key="2">
    <source>
        <dbReference type="PROSITE-ProRule" id="PRU00169"/>
    </source>
</evidence>
<dbReference type="EMBL" id="LGKP01000006">
    <property type="protein sequence ID" value="KPL91346.1"/>
    <property type="molecule type" value="Genomic_DNA"/>
</dbReference>
<comment type="caution">
    <text evidence="4">The sequence shown here is derived from an EMBL/GenBank/DDBJ whole genome shotgun (WGS) entry which is preliminary data.</text>
</comment>
<proteinExistence type="predicted"/>
<dbReference type="SMART" id="SM00448">
    <property type="entry name" value="REC"/>
    <property type="match status" value="1"/>
</dbReference>
<dbReference type="PANTHER" id="PTHR44591">
    <property type="entry name" value="STRESS RESPONSE REGULATOR PROTEIN 1"/>
    <property type="match status" value="1"/>
</dbReference>
<dbReference type="OrthoDB" id="9824461at2"/>